<dbReference type="AlphaFoldDB" id="D3PX64"/>
<dbReference type="PANTHER" id="PTHR38436:SF1">
    <property type="entry name" value="ESTER CYCLASE"/>
    <property type="match status" value="1"/>
</dbReference>
<proteinExistence type="predicted"/>
<accession>D3PX64</accession>
<dbReference type="SUPFAM" id="SSF54427">
    <property type="entry name" value="NTF2-like"/>
    <property type="match status" value="1"/>
</dbReference>
<evidence type="ECO:0000313" key="2">
    <source>
        <dbReference type="Proteomes" id="UP000000844"/>
    </source>
</evidence>
<dbReference type="InterPro" id="IPR032710">
    <property type="entry name" value="NTF2-like_dom_sf"/>
</dbReference>
<dbReference type="PANTHER" id="PTHR38436">
    <property type="entry name" value="POLYKETIDE CYCLASE SNOAL-LIKE DOMAIN"/>
    <property type="match status" value="1"/>
</dbReference>
<dbReference type="STRING" id="446470.Snas_1624"/>
<evidence type="ECO:0008006" key="3">
    <source>
        <dbReference type="Google" id="ProtNLM"/>
    </source>
</evidence>
<dbReference type="Proteomes" id="UP000000844">
    <property type="component" value="Chromosome"/>
</dbReference>
<dbReference type="OrthoDB" id="9182871at2"/>
<dbReference type="eggNOG" id="COG5485">
    <property type="taxonomic scope" value="Bacteria"/>
</dbReference>
<keyword evidence="2" id="KW-1185">Reference proteome</keyword>
<name>D3PX64_STANL</name>
<dbReference type="HOGENOM" id="CLU_100997_5_0_11"/>
<dbReference type="EMBL" id="CP001778">
    <property type="protein sequence ID" value="ADD41327.1"/>
    <property type="molecule type" value="Genomic_DNA"/>
</dbReference>
<evidence type="ECO:0000313" key="1">
    <source>
        <dbReference type="EMBL" id="ADD41327.1"/>
    </source>
</evidence>
<reference evidence="1 2" key="1">
    <citation type="journal article" date="2009" name="Stand. Genomic Sci.">
        <title>Complete genome sequence of Stackebrandtia nassauensis type strain (LLR-40K-21).</title>
        <authorList>
            <person name="Munk C."/>
            <person name="Lapidus A."/>
            <person name="Copeland A."/>
            <person name="Jando M."/>
            <person name="Mayilraj S."/>
            <person name="Glavina Del Rio T."/>
            <person name="Nolan M."/>
            <person name="Chen F."/>
            <person name="Lucas S."/>
            <person name="Tice H."/>
            <person name="Cheng J.F."/>
            <person name="Han C."/>
            <person name="Detter J.C."/>
            <person name="Bruce D."/>
            <person name="Goodwin L."/>
            <person name="Chain P."/>
            <person name="Pitluck S."/>
            <person name="Goker M."/>
            <person name="Ovchinikova G."/>
            <person name="Pati A."/>
            <person name="Ivanova N."/>
            <person name="Mavromatis K."/>
            <person name="Chen A."/>
            <person name="Palaniappan K."/>
            <person name="Land M."/>
            <person name="Hauser L."/>
            <person name="Chang Y.J."/>
            <person name="Jeffries C.D."/>
            <person name="Bristow J."/>
            <person name="Eisen J.A."/>
            <person name="Markowitz V."/>
            <person name="Hugenholtz P."/>
            <person name="Kyrpides N.C."/>
            <person name="Klenk H.P."/>
        </authorList>
    </citation>
    <scope>NUCLEOTIDE SEQUENCE [LARGE SCALE GENOMIC DNA]</scope>
    <source>
        <strain evidence="2">DSM 44728 / CIP 108903 / NRRL B-16338 / NBRC 102104 / LLR-40K-21</strain>
    </source>
</reference>
<organism evidence="1 2">
    <name type="scientific">Stackebrandtia nassauensis (strain DSM 44728 / CIP 108903 / NRRL B-16338 / NBRC 102104 / LLR-40K-21)</name>
    <dbReference type="NCBI Taxonomy" id="446470"/>
    <lineage>
        <taxon>Bacteria</taxon>
        <taxon>Bacillati</taxon>
        <taxon>Actinomycetota</taxon>
        <taxon>Actinomycetes</taxon>
        <taxon>Glycomycetales</taxon>
        <taxon>Glycomycetaceae</taxon>
        <taxon>Stackebrandtia</taxon>
    </lineage>
</organism>
<dbReference type="KEGG" id="sna:Snas_1624"/>
<dbReference type="GO" id="GO:0030638">
    <property type="term" value="P:polyketide metabolic process"/>
    <property type="evidence" value="ECO:0007669"/>
    <property type="project" value="InterPro"/>
</dbReference>
<dbReference type="RefSeq" id="WP_013016898.1">
    <property type="nucleotide sequence ID" value="NC_013947.1"/>
</dbReference>
<dbReference type="InterPro" id="IPR009959">
    <property type="entry name" value="Cyclase_SnoaL-like"/>
</dbReference>
<gene>
    <name evidence="1" type="ordered locus">Snas_1624</name>
</gene>
<sequence length="151" mass="16480">MTTTSAAHNKETYRRFHDALNGAADAPLIQKLIDDFVDPDLKLHTPLPLKSTGADSIKEVFQTLRRAYPDLHVAIEDLIAEDDKVVSRNTVTGTHLGEYLGMAPTGNTVTYKEIFVFRFADGRITEAWGVVDVLSQLRQLGAMPGGIPGGS</sequence>
<protein>
    <recommendedName>
        <fullName evidence="3">Ester cyclase</fullName>
    </recommendedName>
</protein>
<dbReference type="Gene3D" id="3.10.450.50">
    <property type="match status" value="1"/>
</dbReference>
<dbReference type="Pfam" id="PF07366">
    <property type="entry name" value="SnoaL"/>
    <property type="match status" value="1"/>
</dbReference>